<dbReference type="PROSITE" id="PS00041">
    <property type="entry name" value="HTH_ARAC_FAMILY_1"/>
    <property type="match status" value="1"/>
</dbReference>
<evidence type="ECO:0000259" key="5">
    <source>
        <dbReference type="PROSITE" id="PS01124"/>
    </source>
</evidence>
<protein>
    <submittedName>
        <fullName evidence="6">Putative AraC-like transcription regulator</fullName>
    </submittedName>
</protein>
<dbReference type="PRINTS" id="PR00032">
    <property type="entry name" value="HTHARAC"/>
</dbReference>
<organism evidence="6 7">
    <name type="scientific">Corallococcus coralloides</name>
    <name type="common">Myxococcus coralloides</name>
    <dbReference type="NCBI Taxonomy" id="184914"/>
    <lineage>
        <taxon>Bacteria</taxon>
        <taxon>Pseudomonadati</taxon>
        <taxon>Myxococcota</taxon>
        <taxon>Myxococcia</taxon>
        <taxon>Myxococcales</taxon>
        <taxon>Cystobacterineae</taxon>
        <taxon>Myxococcaceae</taxon>
        <taxon>Corallococcus</taxon>
    </lineage>
</organism>
<dbReference type="SUPFAM" id="SSF46689">
    <property type="entry name" value="Homeodomain-like"/>
    <property type="match status" value="2"/>
</dbReference>
<dbReference type="GO" id="GO:0003700">
    <property type="term" value="F:DNA-binding transcription factor activity"/>
    <property type="evidence" value="ECO:0007669"/>
    <property type="project" value="InterPro"/>
</dbReference>
<sequence>MVDPLAEVVTLLQPGAPFSKLVSGAGRWRVRRAEAGRPFYCAVLMGRSRIAVDGREPVILEKGDFVLIPAAFDFTTTSIEPPKGRHETPRIVLPDGEIRNGVHHGPPDVRLLVGYCAFASPDASLLVSLLPHFVHVRGEQRLTTLVELLKDESRERRPAREVILARLMEVLLIEALRSTAGLAASPGLLRGLADERLAVAIRRMHERPTQAWTVAQLAKEAALSRSAFFERFSRAVGVAPMEYLLGWRMAKAKDLLRRKQEVTVAEVAEQVGYSSASTFSVAFTRHVGLPPTHYAREQRQAPDAQGGSPSRRATGQPGPGRSTRGSGGRVPASRTRVVELSRHG</sequence>
<dbReference type="RefSeq" id="WP_128799161.1">
    <property type="nucleotide sequence ID" value="NZ_CP034669.1"/>
</dbReference>
<reference evidence="6 7" key="1">
    <citation type="submission" date="2018-12" db="EMBL/GenBank/DDBJ databases">
        <title>Complete Genome Sequence of the Corallopyronin A producing Myxobacterium Corallococcus coralloides B035.</title>
        <authorList>
            <person name="Bouhired S.M."/>
            <person name="Rupp O."/>
            <person name="Blom J."/>
            <person name="Schaeberle T.F."/>
            <person name="Kehraus S."/>
            <person name="Schiefer A."/>
            <person name="Pfarr K."/>
            <person name="Goesmann A."/>
            <person name="Hoerauf A."/>
            <person name="Koenig G.M."/>
        </authorList>
    </citation>
    <scope>NUCLEOTIDE SEQUENCE [LARGE SCALE GENOMIC DNA]</scope>
    <source>
        <strain evidence="6 7">B035</strain>
    </source>
</reference>
<dbReference type="Proteomes" id="UP000288758">
    <property type="component" value="Chromosome"/>
</dbReference>
<accession>A0A410S184</accession>
<dbReference type="PANTHER" id="PTHR43436">
    <property type="entry name" value="ARAC-FAMILY TRANSCRIPTIONAL REGULATOR"/>
    <property type="match status" value="1"/>
</dbReference>
<evidence type="ECO:0000256" key="3">
    <source>
        <dbReference type="ARBA" id="ARBA00023163"/>
    </source>
</evidence>
<dbReference type="EMBL" id="CP034669">
    <property type="protein sequence ID" value="QAT87892.1"/>
    <property type="molecule type" value="Genomic_DNA"/>
</dbReference>
<dbReference type="SMART" id="SM00342">
    <property type="entry name" value="HTH_ARAC"/>
    <property type="match status" value="1"/>
</dbReference>
<dbReference type="InterPro" id="IPR018060">
    <property type="entry name" value="HTH_AraC"/>
</dbReference>
<feature type="domain" description="HTH araC/xylS-type" evidence="5">
    <location>
        <begin position="195"/>
        <end position="297"/>
    </location>
</feature>
<gene>
    <name evidence="6" type="primary">ykgD3</name>
    <name evidence="6" type="ORF">EJ065_6363</name>
</gene>
<dbReference type="AlphaFoldDB" id="A0A410S184"/>
<evidence type="ECO:0000256" key="2">
    <source>
        <dbReference type="ARBA" id="ARBA00023125"/>
    </source>
</evidence>
<dbReference type="GO" id="GO:0043565">
    <property type="term" value="F:sequence-specific DNA binding"/>
    <property type="evidence" value="ECO:0007669"/>
    <property type="project" value="InterPro"/>
</dbReference>
<feature type="region of interest" description="Disordered" evidence="4">
    <location>
        <begin position="297"/>
        <end position="344"/>
    </location>
</feature>
<dbReference type="InterPro" id="IPR032783">
    <property type="entry name" value="AraC_lig"/>
</dbReference>
<evidence type="ECO:0000313" key="7">
    <source>
        <dbReference type="Proteomes" id="UP000288758"/>
    </source>
</evidence>
<dbReference type="InterPro" id="IPR009057">
    <property type="entry name" value="Homeodomain-like_sf"/>
</dbReference>
<dbReference type="Gene3D" id="1.10.10.60">
    <property type="entry name" value="Homeodomain-like"/>
    <property type="match status" value="2"/>
</dbReference>
<dbReference type="InterPro" id="IPR020449">
    <property type="entry name" value="Tscrpt_reg_AraC-type_HTH"/>
</dbReference>
<keyword evidence="1" id="KW-0805">Transcription regulation</keyword>
<keyword evidence="2" id="KW-0238">DNA-binding</keyword>
<feature type="compositionally biased region" description="Low complexity" evidence="4">
    <location>
        <begin position="314"/>
        <end position="324"/>
    </location>
</feature>
<dbReference type="Pfam" id="PF12833">
    <property type="entry name" value="HTH_18"/>
    <property type="match status" value="1"/>
</dbReference>
<dbReference type="PANTHER" id="PTHR43436:SF2">
    <property type="entry name" value="ARAC_XYLS FAMILY TRANSCRIPTIONAL REGULATOR"/>
    <property type="match status" value="1"/>
</dbReference>
<name>A0A410S184_CORCK</name>
<evidence type="ECO:0000256" key="1">
    <source>
        <dbReference type="ARBA" id="ARBA00023015"/>
    </source>
</evidence>
<evidence type="ECO:0000313" key="6">
    <source>
        <dbReference type="EMBL" id="QAT87892.1"/>
    </source>
</evidence>
<dbReference type="InterPro" id="IPR018062">
    <property type="entry name" value="HTH_AraC-typ_CS"/>
</dbReference>
<dbReference type="PROSITE" id="PS01124">
    <property type="entry name" value="HTH_ARAC_FAMILY_2"/>
    <property type="match status" value="1"/>
</dbReference>
<proteinExistence type="predicted"/>
<dbReference type="Pfam" id="PF12852">
    <property type="entry name" value="Cupin_6"/>
    <property type="match status" value="1"/>
</dbReference>
<evidence type="ECO:0000256" key="4">
    <source>
        <dbReference type="SAM" id="MobiDB-lite"/>
    </source>
</evidence>
<keyword evidence="3" id="KW-0804">Transcription</keyword>